<evidence type="ECO:0000313" key="1">
    <source>
        <dbReference type="Proteomes" id="UP000790787"/>
    </source>
</evidence>
<evidence type="ECO:0000313" key="2">
    <source>
        <dbReference type="RefSeq" id="XP_016446872.1"/>
    </source>
</evidence>
<dbReference type="PANTHER" id="PTHR47510">
    <property type="entry name" value="REVERSE TRANSCRIPTASE DOMAIN-CONTAINING PROTEIN"/>
    <property type="match status" value="1"/>
</dbReference>
<dbReference type="PANTHER" id="PTHR47510:SF3">
    <property type="entry name" value="ENDO_EXONUCLEASE_PHOSPHATASE DOMAIN-CONTAINING PROTEIN"/>
    <property type="match status" value="1"/>
</dbReference>
<dbReference type="GeneID" id="107771922"/>
<organism evidence="1 2">
    <name type="scientific">Nicotiana tabacum</name>
    <name type="common">Common tobacco</name>
    <dbReference type="NCBI Taxonomy" id="4097"/>
    <lineage>
        <taxon>Eukaryota</taxon>
        <taxon>Viridiplantae</taxon>
        <taxon>Streptophyta</taxon>
        <taxon>Embryophyta</taxon>
        <taxon>Tracheophyta</taxon>
        <taxon>Spermatophyta</taxon>
        <taxon>Magnoliopsida</taxon>
        <taxon>eudicotyledons</taxon>
        <taxon>Gunneridae</taxon>
        <taxon>Pentapetalae</taxon>
        <taxon>asterids</taxon>
        <taxon>lamiids</taxon>
        <taxon>Solanales</taxon>
        <taxon>Solanaceae</taxon>
        <taxon>Nicotianoideae</taxon>
        <taxon>Nicotianeae</taxon>
        <taxon>Nicotiana</taxon>
    </lineage>
</organism>
<name>A0A1S3Y4S5_TOBAC</name>
<sequence>MTTKCIRVVASEVLGVSKGFSGRHKGDWWWSEEVQEKVKAKQAAYLTLIESMDEEAKRMNMEGYGRAKKEAKLAVTAAKTAAFGRLYEELGAKGGDKKLYRLAKVSERKAHDLDQVKCIKDEEGRVLIEEAHIRRRWQTYFHKFLNEEGDRDIVLGNLEHSQMRRDFGYCRHISVWEVEGAMRKMHRGRATGPYEIPVEFWKNAGKTGLEWLTRLFKVIFRTKKMPDE</sequence>
<dbReference type="OrthoDB" id="6375694at2759"/>
<dbReference type="RefSeq" id="XP_016446872.1">
    <property type="nucleotide sequence ID" value="XM_016591386.1"/>
</dbReference>
<dbReference type="PaxDb" id="4097-A0A1S3Y4S5"/>
<accession>A0A1S3Y4S5</accession>
<protein>
    <submittedName>
        <fullName evidence="2">Uncharacterized protein LOC107771922</fullName>
    </submittedName>
</protein>
<keyword evidence="1" id="KW-1185">Reference proteome</keyword>
<dbReference type="KEGG" id="nta:107771922"/>
<reference evidence="2" key="2">
    <citation type="submission" date="2025-08" db="UniProtKB">
        <authorList>
            <consortium name="RefSeq"/>
        </authorList>
    </citation>
    <scope>IDENTIFICATION</scope>
    <source>
        <tissue evidence="2">Leaf</tissue>
    </source>
</reference>
<dbReference type="AlphaFoldDB" id="A0A1S3Y4S5"/>
<reference evidence="1" key="1">
    <citation type="journal article" date="2014" name="Nat. Commun.">
        <title>The tobacco genome sequence and its comparison with those of tomato and potato.</title>
        <authorList>
            <person name="Sierro N."/>
            <person name="Battey J.N."/>
            <person name="Ouadi S."/>
            <person name="Bakaher N."/>
            <person name="Bovet L."/>
            <person name="Willig A."/>
            <person name="Goepfert S."/>
            <person name="Peitsch M.C."/>
            <person name="Ivanov N.V."/>
        </authorList>
    </citation>
    <scope>NUCLEOTIDE SEQUENCE [LARGE SCALE GENOMIC DNA]</scope>
</reference>
<proteinExistence type="predicted"/>
<dbReference type="Proteomes" id="UP000790787">
    <property type="component" value="Chromosome 19"/>
</dbReference>
<dbReference type="STRING" id="4097.A0A1S3Y4S5"/>
<gene>
    <name evidence="2" type="primary">LOC107771922</name>
</gene>